<dbReference type="Gene3D" id="3.30.160.20">
    <property type="match status" value="3"/>
</dbReference>
<dbReference type="SMART" id="SM00358">
    <property type="entry name" value="DSRM"/>
    <property type="match status" value="2"/>
</dbReference>
<keyword evidence="6" id="KW-1185">Reference proteome</keyword>
<reference evidence="5" key="1">
    <citation type="submission" date="2020-11" db="EMBL/GenBank/DDBJ databases">
        <authorList>
            <person name="Tran Van P."/>
        </authorList>
    </citation>
    <scope>NUCLEOTIDE SEQUENCE</scope>
</reference>
<evidence type="ECO:0000256" key="2">
    <source>
        <dbReference type="PROSITE-ProRule" id="PRU00266"/>
    </source>
</evidence>
<evidence type="ECO:0000313" key="5">
    <source>
        <dbReference type="EMBL" id="CAD7251799.1"/>
    </source>
</evidence>
<dbReference type="EMBL" id="LR903353">
    <property type="protein sequence ID" value="CAD7251799.1"/>
    <property type="molecule type" value="Genomic_DNA"/>
</dbReference>
<sequence length="344" mass="38028">MMLSVDSENIDLEGEYESSEKCEIGKDPGRGFSMGGKTPVSLLQELCVKMQLTPKYDLVQIEGSVHEPTFRYRVAVGEFIEYGSGQSKKKAKHAAARAILQVMIKSGRISESSISAIPLNKDIMMAPFDDGIEGNPVGALQELCMARRWPPPVYEMIAEEGLPHERNFKLAVIVGKHREIGAGKSKKLAKRQAAHRMMQVLHDELPPESRNGTLLEDDDELSHLGFGGARGSRKDRGSSHHTQRISQAHRDFLPRLSLETCATLEKGVENPVDRLESLGIEHIFDITYIDIEETTKSGKRLCLVQLATHPISVCHGSGVDMEEAKKDAALRALSFLASFPKLKS</sequence>
<dbReference type="CDD" id="cd19864">
    <property type="entry name" value="DSRM_PRKRA-like_rpt3"/>
    <property type="match status" value="1"/>
</dbReference>
<dbReference type="GO" id="GO:0070920">
    <property type="term" value="P:regulation of regulatory ncRNA processing"/>
    <property type="evidence" value="ECO:0007669"/>
    <property type="project" value="TreeGrafter"/>
</dbReference>
<dbReference type="PANTHER" id="PTHR46205">
    <property type="entry name" value="LOQUACIOUS, ISOFORM B"/>
    <property type="match status" value="1"/>
</dbReference>
<evidence type="ECO:0000256" key="1">
    <source>
        <dbReference type="ARBA" id="ARBA00022884"/>
    </source>
</evidence>
<dbReference type="OrthoDB" id="10056847at2759"/>
<protein>
    <recommendedName>
        <fullName evidence="4">DRBM domain-containing protein</fullName>
    </recommendedName>
</protein>
<dbReference type="FunFam" id="3.30.160.20:FF:000007">
    <property type="entry name" value="Double-stranded RNA-binding protein Staufen homolog 1"/>
    <property type="match status" value="2"/>
</dbReference>
<dbReference type="GO" id="GO:0005634">
    <property type="term" value="C:nucleus"/>
    <property type="evidence" value="ECO:0007669"/>
    <property type="project" value="TreeGrafter"/>
</dbReference>
<dbReference type="EMBL" id="CAJPEV010003836">
    <property type="protein sequence ID" value="CAG0900633.1"/>
    <property type="molecule type" value="Genomic_DNA"/>
</dbReference>
<dbReference type="AlphaFoldDB" id="A0A7R9AD41"/>
<dbReference type="GO" id="GO:0016442">
    <property type="term" value="C:RISC complex"/>
    <property type="evidence" value="ECO:0007669"/>
    <property type="project" value="TreeGrafter"/>
</dbReference>
<gene>
    <name evidence="5" type="ORF">DSTB1V02_LOCUS11561</name>
</gene>
<dbReference type="SUPFAM" id="SSF54768">
    <property type="entry name" value="dsRNA-binding domain-like"/>
    <property type="match status" value="3"/>
</dbReference>
<evidence type="ECO:0000256" key="3">
    <source>
        <dbReference type="SAM" id="MobiDB-lite"/>
    </source>
</evidence>
<dbReference type="GO" id="GO:0003725">
    <property type="term" value="F:double-stranded RNA binding"/>
    <property type="evidence" value="ECO:0007669"/>
    <property type="project" value="TreeGrafter"/>
</dbReference>
<dbReference type="Pfam" id="PF00035">
    <property type="entry name" value="dsrm"/>
    <property type="match status" value="2"/>
</dbReference>
<dbReference type="InterPro" id="IPR014720">
    <property type="entry name" value="dsRBD_dom"/>
</dbReference>
<evidence type="ECO:0000259" key="4">
    <source>
        <dbReference type="PROSITE" id="PS50137"/>
    </source>
</evidence>
<dbReference type="InterPro" id="IPR051247">
    <property type="entry name" value="RLC_Component"/>
</dbReference>
<evidence type="ECO:0000313" key="6">
    <source>
        <dbReference type="Proteomes" id="UP000677054"/>
    </source>
</evidence>
<feature type="domain" description="DRBM" evidence="4">
    <location>
        <begin position="38"/>
        <end position="105"/>
    </location>
</feature>
<dbReference type="PROSITE" id="PS50137">
    <property type="entry name" value="DS_RBD"/>
    <property type="match status" value="3"/>
</dbReference>
<dbReference type="GO" id="GO:0030422">
    <property type="term" value="P:siRNA processing"/>
    <property type="evidence" value="ECO:0007669"/>
    <property type="project" value="TreeGrafter"/>
</dbReference>
<dbReference type="GO" id="GO:0070578">
    <property type="term" value="C:RISC-loading complex"/>
    <property type="evidence" value="ECO:0007669"/>
    <property type="project" value="TreeGrafter"/>
</dbReference>
<dbReference type="PANTHER" id="PTHR46205:SF3">
    <property type="entry name" value="LOQUACIOUS, ISOFORM B"/>
    <property type="match status" value="1"/>
</dbReference>
<name>A0A7R9AD41_9CRUS</name>
<dbReference type="Proteomes" id="UP000677054">
    <property type="component" value="Unassembled WGS sequence"/>
</dbReference>
<feature type="region of interest" description="Disordered" evidence="3">
    <location>
        <begin position="225"/>
        <end position="246"/>
    </location>
</feature>
<accession>A0A7R9AD41</accession>
<keyword evidence="1 2" id="KW-0694">RNA-binding</keyword>
<feature type="domain" description="DRBM" evidence="4">
    <location>
        <begin position="135"/>
        <end position="203"/>
    </location>
</feature>
<dbReference type="GO" id="GO:0035197">
    <property type="term" value="F:siRNA binding"/>
    <property type="evidence" value="ECO:0007669"/>
    <property type="project" value="TreeGrafter"/>
</dbReference>
<proteinExistence type="predicted"/>
<dbReference type="CDD" id="cd19862">
    <property type="entry name" value="DSRM_PRKRA-like_rpt1"/>
    <property type="match status" value="1"/>
</dbReference>
<organism evidence="5">
    <name type="scientific">Darwinula stevensoni</name>
    <dbReference type="NCBI Taxonomy" id="69355"/>
    <lineage>
        <taxon>Eukaryota</taxon>
        <taxon>Metazoa</taxon>
        <taxon>Ecdysozoa</taxon>
        <taxon>Arthropoda</taxon>
        <taxon>Crustacea</taxon>
        <taxon>Oligostraca</taxon>
        <taxon>Ostracoda</taxon>
        <taxon>Podocopa</taxon>
        <taxon>Podocopida</taxon>
        <taxon>Darwinulocopina</taxon>
        <taxon>Darwinuloidea</taxon>
        <taxon>Darwinulidae</taxon>
        <taxon>Darwinula</taxon>
    </lineage>
</organism>
<feature type="domain" description="DRBM" evidence="4">
    <location>
        <begin position="270"/>
        <end position="338"/>
    </location>
</feature>
<dbReference type="GO" id="GO:0005737">
    <property type="term" value="C:cytoplasm"/>
    <property type="evidence" value="ECO:0007669"/>
    <property type="project" value="TreeGrafter"/>
</dbReference>